<dbReference type="EMBL" id="WNVG01001739">
    <property type="protein sequence ID" value="MDZ5035524.1"/>
    <property type="molecule type" value="Genomic_DNA"/>
</dbReference>
<dbReference type="AlphaFoldDB" id="A0AAW9JCK7"/>
<feature type="non-terminal residue" evidence="1">
    <location>
        <position position="122"/>
    </location>
</feature>
<dbReference type="SUPFAM" id="SSF55729">
    <property type="entry name" value="Acyl-CoA N-acyltransferases (Nat)"/>
    <property type="match status" value="1"/>
</dbReference>
<comment type="caution">
    <text evidence="1">The sequence shown here is derived from an EMBL/GenBank/DDBJ whole genome shotgun (WGS) entry which is preliminary data.</text>
</comment>
<evidence type="ECO:0000313" key="1">
    <source>
        <dbReference type="EMBL" id="MDZ5035524.1"/>
    </source>
</evidence>
<evidence type="ECO:0000313" key="2">
    <source>
        <dbReference type="Proteomes" id="UP001289066"/>
    </source>
</evidence>
<accession>A0AAW9JCK7</accession>
<gene>
    <name evidence="1" type="ORF">GNF81_22880</name>
</gene>
<sequence length="122" mass="14043">EEYLLRIAEIQDLFKICFNREISYEFLKWRYIDNPINDIFVYVAIEDNKIVANYSVSPLIGSVNGKCEKLALSMTTMTHPDFAGKGFFTKLANGVYEKMKESNYKTVLGFPNVNSHIGFVKK</sequence>
<dbReference type="InterPro" id="IPR016181">
    <property type="entry name" value="Acyl_CoA_acyltransferase"/>
</dbReference>
<feature type="non-terminal residue" evidence="1">
    <location>
        <position position="1"/>
    </location>
</feature>
<dbReference type="Proteomes" id="UP001289066">
    <property type="component" value="Unassembled WGS sequence"/>
</dbReference>
<protein>
    <submittedName>
        <fullName evidence="1">GNAT family N-acetyltransferase</fullName>
    </submittedName>
</protein>
<dbReference type="Pfam" id="PF13527">
    <property type="entry name" value="Acetyltransf_9"/>
    <property type="match status" value="1"/>
</dbReference>
<dbReference type="Gene3D" id="3.40.630.30">
    <property type="match status" value="1"/>
</dbReference>
<name>A0AAW9JCK7_CLOPF</name>
<reference evidence="1" key="1">
    <citation type="submission" date="2019-11" db="EMBL/GenBank/DDBJ databases">
        <title>Characterization of Clostridium perfringens isolates from swine manure treated agricultural soils.</title>
        <authorList>
            <person name="Wushke S.T."/>
        </authorList>
    </citation>
    <scope>NUCLEOTIDE SEQUENCE</scope>
    <source>
        <strain evidence="1">X15</strain>
    </source>
</reference>
<organism evidence="1 2">
    <name type="scientific">Clostridium perfringens</name>
    <dbReference type="NCBI Taxonomy" id="1502"/>
    <lineage>
        <taxon>Bacteria</taxon>
        <taxon>Bacillati</taxon>
        <taxon>Bacillota</taxon>
        <taxon>Clostridia</taxon>
        <taxon>Eubacteriales</taxon>
        <taxon>Clostridiaceae</taxon>
        <taxon>Clostridium</taxon>
    </lineage>
</organism>
<proteinExistence type="predicted"/>